<gene>
    <name evidence="2" type="ORF">LSTR_LSTR016249</name>
</gene>
<proteinExistence type="predicted"/>
<protein>
    <recommendedName>
        <fullName evidence="1">Amine oxidase domain-containing protein</fullName>
    </recommendedName>
</protein>
<dbReference type="InterPro" id="IPR050281">
    <property type="entry name" value="Flavin_monoamine_oxidase"/>
</dbReference>
<evidence type="ECO:0000313" key="3">
    <source>
        <dbReference type="Proteomes" id="UP000291343"/>
    </source>
</evidence>
<dbReference type="SMR" id="A0A482XDV0"/>
<dbReference type="InterPro" id="IPR002937">
    <property type="entry name" value="Amino_oxidase"/>
</dbReference>
<organism evidence="2 3">
    <name type="scientific">Laodelphax striatellus</name>
    <name type="common">Small brown planthopper</name>
    <name type="synonym">Delphax striatella</name>
    <dbReference type="NCBI Taxonomy" id="195883"/>
    <lineage>
        <taxon>Eukaryota</taxon>
        <taxon>Metazoa</taxon>
        <taxon>Ecdysozoa</taxon>
        <taxon>Arthropoda</taxon>
        <taxon>Hexapoda</taxon>
        <taxon>Insecta</taxon>
        <taxon>Pterygota</taxon>
        <taxon>Neoptera</taxon>
        <taxon>Paraneoptera</taxon>
        <taxon>Hemiptera</taxon>
        <taxon>Auchenorrhyncha</taxon>
        <taxon>Fulgoroidea</taxon>
        <taxon>Delphacidae</taxon>
        <taxon>Criomorphinae</taxon>
        <taxon>Laodelphax</taxon>
    </lineage>
</organism>
<keyword evidence="3" id="KW-1185">Reference proteome</keyword>
<reference evidence="2 3" key="1">
    <citation type="journal article" date="2017" name="Gigascience">
        <title>Genome sequence of the small brown planthopper, Laodelphax striatellus.</title>
        <authorList>
            <person name="Zhu J."/>
            <person name="Jiang F."/>
            <person name="Wang X."/>
            <person name="Yang P."/>
            <person name="Bao Y."/>
            <person name="Zhao W."/>
            <person name="Wang W."/>
            <person name="Lu H."/>
            <person name="Wang Q."/>
            <person name="Cui N."/>
            <person name="Li J."/>
            <person name="Chen X."/>
            <person name="Luo L."/>
            <person name="Yu J."/>
            <person name="Kang L."/>
            <person name="Cui F."/>
        </authorList>
    </citation>
    <scope>NUCLEOTIDE SEQUENCE [LARGE SCALE GENOMIC DNA]</scope>
    <source>
        <strain evidence="2">Lst14</strain>
    </source>
</reference>
<dbReference type="SUPFAM" id="SSF51905">
    <property type="entry name" value="FAD/NAD(P)-binding domain"/>
    <property type="match status" value="1"/>
</dbReference>
<dbReference type="PANTHER" id="PTHR10742:SF398">
    <property type="entry name" value="AMINE OXIDASE DOMAIN-CONTAINING PROTEIN-RELATED"/>
    <property type="match status" value="1"/>
</dbReference>
<dbReference type="Gene3D" id="3.90.660.10">
    <property type="match status" value="1"/>
</dbReference>
<dbReference type="OrthoDB" id="5046242at2759"/>
<dbReference type="EMBL" id="QKKF02012059">
    <property type="protein sequence ID" value="RZF43867.1"/>
    <property type="molecule type" value="Genomic_DNA"/>
</dbReference>
<name>A0A482XDV0_LAOST</name>
<dbReference type="GO" id="GO:0046592">
    <property type="term" value="F:polyamine oxidase activity"/>
    <property type="evidence" value="ECO:0007669"/>
    <property type="project" value="TreeGrafter"/>
</dbReference>
<dbReference type="AlphaFoldDB" id="A0A482XDV0"/>
<evidence type="ECO:0000313" key="2">
    <source>
        <dbReference type="EMBL" id="RZF43867.1"/>
    </source>
</evidence>
<accession>A0A482XDV0</accession>
<sequence>MIRNCSIIVVGAGAAGMAATAKLLSKGFTNVTVLEASSRIGGRINSTLFGPYTTDLGAQWVHGEKDNIVFEMASAADEVAGSEFNVIEMLCANSSGQVIDMELSKQLYTVFYRIHEEYADEKNLQGSFGNYFIPKRILQHHYLF</sequence>
<dbReference type="InterPro" id="IPR036188">
    <property type="entry name" value="FAD/NAD-bd_sf"/>
</dbReference>
<dbReference type="Gene3D" id="3.50.50.60">
    <property type="entry name" value="FAD/NAD(P)-binding domain"/>
    <property type="match status" value="1"/>
</dbReference>
<comment type="caution">
    <text evidence="2">The sequence shown here is derived from an EMBL/GenBank/DDBJ whole genome shotgun (WGS) entry which is preliminary data.</text>
</comment>
<evidence type="ECO:0000259" key="1">
    <source>
        <dbReference type="Pfam" id="PF01593"/>
    </source>
</evidence>
<dbReference type="PANTHER" id="PTHR10742">
    <property type="entry name" value="FLAVIN MONOAMINE OXIDASE"/>
    <property type="match status" value="1"/>
</dbReference>
<dbReference type="Pfam" id="PF01593">
    <property type="entry name" value="Amino_oxidase"/>
    <property type="match status" value="1"/>
</dbReference>
<dbReference type="STRING" id="195883.A0A482XDV0"/>
<dbReference type="Proteomes" id="UP000291343">
    <property type="component" value="Unassembled WGS sequence"/>
</dbReference>
<feature type="domain" description="Amine oxidase" evidence="1">
    <location>
        <begin position="15"/>
        <end position="73"/>
    </location>
</feature>
<dbReference type="InParanoid" id="A0A482XDV0"/>